<dbReference type="AlphaFoldDB" id="A0AAD7HJS2"/>
<organism evidence="1 2">
    <name type="scientific">Mycena metata</name>
    <dbReference type="NCBI Taxonomy" id="1033252"/>
    <lineage>
        <taxon>Eukaryota</taxon>
        <taxon>Fungi</taxon>
        <taxon>Dikarya</taxon>
        <taxon>Basidiomycota</taxon>
        <taxon>Agaricomycotina</taxon>
        <taxon>Agaricomycetes</taxon>
        <taxon>Agaricomycetidae</taxon>
        <taxon>Agaricales</taxon>
        <taxon>Marasmiineae</taxon>
        <taxon>Mycenaceae</taxon>
        <taxon>Mycena</taxon>
    </lineage>
</organism>
<dbReference type="Proteomes" id="UP001215598">
    <property type="component" value="Unassembled WGS sequence"/>
</dbReference>
<proteinExistence type="predicted"/>
<evidence type="ECO:0000313" key="2">
    <source>
        <dbReference type="Proteomes" id="UP001215598"/>
    </source>
</evidence>
<protein>
    <submittedName>
        <fullName evidence="1">Uncharacterized protein</fullName>
    </submittedName>
</protein>
<dbReference type="EMBL" id="JARKIB010000225">
    <property type="protein sequence ID" value="KAJ7721879.1"/>
    <property type="molecule type" value="Genomic_DNA"/>
</dbReference>
<name>A0AAD7HJS2_9AGAR</name>
<evidence type="ECO:0000313" key="1">
    <source>
        <dbReference type="EMBL" id="KAJ7721879.1"/>
    </source>
</evidence>
<comment type="caution">
    <text evidence="1">The sequence shown here is derived from an EMBL/GenBank/DDBJ whole genome shotgun (WGS) entry which is preliminary data.</text>
</comment>
<dbReference type="Gene3D" id="2.80.10.50">
    <property type="match status" value="1"/>
</dbReference>
<gene>
    <name evidence="1" type="ORF">B0H16DRAFT_1473629</name>
</gene>
<keyword evidence="2" id="KW-1185">Reference proteome</keyword>
<accession>A0AAD7HJS2</accession>
<reference evidence="1" key="1">
    <citation type="submission" date="2023-03" db="EMBL/GenBank/DDBJ databases">
        <title>Massive genome expansion in bonnet fungi (Mycena s.s.) driven by repeated elements and novel gene families across ecological guilds.</title>
        <authorList>
            <consortium name="Lawrence Berkeley National Laboratory"/>
            <person name="Harder C.B."/>
            <person name="Miyauchi S."/>
            <person name="Viragh M."/>
            <person name="Kuo A."/>
            <person name="Thoen E."/>
            <person name="Andreopoulos B."/>
            <person name="Lu D."/>
            <person name="Skrede I."/>
            <person name="Drula E."/>
            <person name="Henrissat B."/>
            <person name="Morin E."/>
            <person name="Kohler A."/>
            <person name="Barry K."/>
            <person name="LaButti K."/>
            <person name="Morin E."/>
            <person name="Salamov A."/>
            <person name="Lipzen A."/>
            <person name="Mereny Z."/>
            <person name="Hegedus B."/>
            <person name="Baldrian P."/>
            <person name="Stursova M."/>
            <person name="Weitz H."/>
            <person name="Taylor A."/>
            <person name="Grigoriev I.V."/>
            <person name="Nagy L.G."/>
            <person name="Martin F."/>
            <person name="Kauserud H."/>
        </authorList>
    </citation>
    <scope>NUCLEOTIDE SEQUENCE</scope>
    <source>
        <strain evidence="1">CBHHK182m</strain>
    </source>
</reference>
<sequence>MVFGYLNAFIMPVYYIIAAYRSLRAALSGGPGARSYFRINTGRYMQRFGSISHTLASRRMTEFQVPPEAAAFRIIGNVSRRAIYSRLTGDPVFGAVLASAAPSKESYWTLIKGTGSKDGLFLFENLVTGKVFPRAHQRSRCLFVVQPRSNARQLVQVGFRHRGERGHVREKSFIALFHRGIEWDESELFKKKNTGLTVGLTNGGRTLGMDVHKIIREFTQTDSALS</sequence>